<sequence>MIQLTAKDVSNQPWWSFAIFLTTIAGFIPNFFSVGGWSFTQILCVFKWVYVLPMKEFHGHSVRFGCRRLSFCVKGSTPTDKGPRIVPATVVRKMAETQTVVITLVSPMITLVSYIRCMKNNTGFPRATQLV</sequence>
<evidence type="ECO:0000256" key="1">
    <source>
        <dbReference type="SAM" id="Phobius"/>
    </source>
</evidence>
<keyword evidence="1" id="KW-0812">Transmembrane</keyword>
<feature type="transmembrane region" description="Helical" evidence="1">
    <location>
        <begin position="14"/>
        <end position="32"/>
    </location>
</feature>
<reference evidence="2" key="1">
    <citation type="journal article" date="2023" name="bioRxiv">
        <title>Improved chromosome-level genome assembly for marigold (Tagetes erecta).</title>
        <authorList>
            <person name="Jiang F."/>
            <person name="Yuan L."/>
            <person name="Wang S."/>
            <person name="Wang H."/>
            <person name="Xu D."/>
            <person name="Wang A."/>
            <person name="Fan W."/>
        </authorList>
    </citation>
    <scope>NUCLEOTIDE SEQUENCE</scope>
    <source>
        <strain evidence="2">WSJ</strain>
        <tissue evidence="2">Leaf</tissue>
    </source>
</reference>
<evidence type="ECO:0000313" key="3">
    <source>
        <dbReference type="Proteomes" id="UP001229421"/>
    </source>
</evidence>
<gene>
    <name evidence="2" type="ORF">QVD17_34509</name>
</gene>
<keyword evidence="1" id="KW-0472">Membrane</keyword>
<organism evidence="2 3">
    <name type="scientific">Tagetes erecta</name>
    <name type="common">African marigold</name>
    <dbReference type="NCBI Taxonomy" id="13708"/>
    <lineage>
        <taxon>Eukaryota</taxon>
        <taxon>Viridiplantae</taxon>
        <taxon>Streptophyta</taxon>
        <taxon>Embryophyta</taxon>
        <taxon>Tracheophyta</taxon>
        <taxon>Spermatophyta</taxon>
        <taxon>Magnoliopsida</taxon>
        <taxon>eudicotyledons</taxon>
        <taxon>Gunneridae</taxon>
        <taxon>Pentapetalae</taxon>
        <taxon>asterids</taxon>
        <taxon>campanulids</taxon>
        <taxon>Asterales</taxon>
        <taxon>Asteraceae</taxon>
        <taxon>Asteroideae</taxon>
        <taxon>Heliantheae alliance</taxon>
        <taxon>Tageteae</taxon>
        <taxon>Tagetes</taxon>
    </lineage>
</organism>
<proteinExistence type="predicted"/>
<accession>A0AAD8NKG3</accession>
<evidence type="ECO:0000313" key="2">
    <source>
        <dbReference type="EMBL" id="KAK1412909.1"/>
    </source>
</evidence>
<dbReference type="Proteomes" id="UP001229421">
    <property type="component" value="Unassembled WGS sequence"/>
</dbReference>
<keyword evidence="1" id="KW-1133">Transmembrane helix</keyword>
<dbReference type="EMBL" id="JAUHHV010000009">
    <property type="protein sequence ID" value="KAK1412909.1"/>
    <property type="molecule type" value="Genomic_DNA"/>
</dbReference>
<keyword evidence="3" id="KW-1185">Reference proteome</keyword>
<name>A0AAD8NKG3_TARER</name>
<protein>
    <submittedName>
        <fullName evidence="2">Uncharacterized protein</fullName>
    </submittedName>
</protein>
<dbReference type="AlphaFoldDB" id="A0AAD8NKG3"/>
<comment type="caution">
    <text evidence="2">The sequence shown here is derived from an EMBL/GenBank/DDBJ whole genome shotgun (WGS) entry which is preliminary data.</text>
</comment>